<evidence type="ECO:0000313" key="3">
    <source>
        <dbReference type="Proteomes" id="UP000182192"/>
    </source>
</evidence>
<organism evidence="2 3">
    <name type="scientific">Ruminococcus albus</name>
    <dbReference type="NCBI Taxonomy" id="1264"/>
    <lineage>
        <taxon>Bacteria</taxon>
        <taxon>Bacillati</taxon>
        <taxon>Bacillota</taxon>
        <taxon>Clostridia</taxon>
        <taxon>Eubacteriales</taxon>
        <taxon>Oscillospiraceae</taxon>
        <taxon>Ruminococcus</taxon>
    </lineage>
</organism>
<proteinExistence type="predicted"/>
<name>A0A1I1LJV2_RUMAL</name>
<keyword evidence="1" id="KW-1133">Transmembrane helix</keyword>
<keyword evidence="1" id="KW-0812">Transmembrane</keyword>
<reference evidence="2 3" key="1">
    <citation type="submission" date="2016-10" db="EMBL/GenBank/DDBJ databases">
        <authorList>
            <person name="de Groot N.N."/>
        </authorList>
    </citation>
    <scope>NUCLEOTIDE SEQUENCE [LARGE SCALE GENOMIC DNA]</scope>
    <source>
        <strain evidence="2 3">AR67</strain>
    </source>
</reference>
<dbReference type="EMBL" id="FOKQ01000019">
    <property type="protein sequence ID" value="SFC73311.1"/>
    <property type="molecule type" value="Genomic_DNA"/>
</dbReference>
<gene>
    <name evidence="2" type="ORF">SAMN02910406_02273</name>
</gene>
<feature type="transmembrane region" description="Helical" evidence="1">
    <location>
        <begin position="26"/>
        <end position="45"/>
    </location>
</feature>
<accession>A0A1I1LJV2</accession>
<evidence type="ECO:0000256" key="1">
    <source>
        <dbReference type="SAM" id="Phobius"/>
    </source>
</evidence>
<dbReference type="Proteomes" id="UP000182192">
    <property type="component" value="Unassembled WGS sequence"/>
</dbReference>
<feature type="transmembrane region" description="Helical" evidence="1">
    <location>
        <begin position="84"/>
        <end position="104"/>
    </location>
</feature>
<evidence type="ECO:0000313" key="2">
    <source>
        <dbReference type="EMBL" id="SFC73311.1"/>
    </source>
</evidence>
<protein>
    <submittedName>
        <fullName evidence="2">Uncharacterized protein</fullName>
    </submittedName>
</protein>
<feature type="transmembrane region" description="Helical" evidence="1">
    <location>
        <begin position="51"/>
        <end position="72"/>
    </location>
</feature>
<dbReference type="RefSeq" id="WP_074961896.1">
    <property type="nucleotide sequence ID" value="NZ_FOKQ01000019.1"/>
</dbReference>
<dbReference type="AlphaFoldDB" id="A0A1I1LJV2"/>
<sequence>MDEEKKDASVISEEERRKEIADTVRIMAVVVATGLGLLLMTYVIPWLKRQFAGSLVMTVIISVLGIGAYFLCDLLVKKDVIPAFLRLTLARIILLAAVLIGAWIF</sequence>
<keyword evidence="1" id="KW-0472">Membrane</keyword>